<name>A0A2U3NTE4_9MYCO</name>
<keyword evidence="3" id="KW-1185">Reference proteome</keyword>
<keyword evidence="1" id="KW-0732">Signal</keyword>
<feature type="signal peptide" evidence="1">
    <location>
        <begin position="1"/>
        <end position="19"/>
    </location>
</feature>
<sequence length="138" mass="14153">VLVQFLLCAACLFALVMNGAQPGKRTVAAIQEPPRASQPVSQEGAVVAATVGSVTARSANGYTQTYLVTPDTTVIAHGSGQQGTAAPHFTVNDRVVILGTIRGGRLFATTVAYRDAGNGAGTPMDYVEGQLVSPVTGH</sequence>
<dbReference type="EMBL" id="FUFA01000004">
    <property type="protein sequence ID" value="SPM34768.1"/>
    <property type="molecule type" value="Genomic_DNA"/>
</dbReference>
<feature type="non-terminal residue" evidence="2">
    <location>
        <position position="1"/>
    </location>
</feature>
<evidence type="ECO:0000313" key="2">
    <source>
        <dbReference type="EMBL" id="SPM34768.1"/>
    </source>
</evidence>
<evidence type="ECO:0000313" key="3">
    <source>
        <dbReference type="Proteomes" id="UP000240988"/>
    </source>
</evidence>
<gene>
    <name evidence="2" type="ORF">MRAB57_2588</name>
</gene>
<evidence type="ECO:0000256" key="1">
    <source>
        <dbReference type="SAM" id="SignalP"/>
    </source>
</evidence>
<organism evidence="2 3">
    <name type="scientific">Mycobacterium rhizamassiliense</name>
    <dbReference type="NCBI Taxonomy" id="1841860"/>
    <lineage>
        <taxon>Bacteria</taxon>
        <taxon>Bacillati</taxon>
        <taxon>Actinomycetota</taxon>
        <taxon>Actinomycetes</taxon>
        <taxon>Mycobacteriales</taxon>
        <taxon>Mycobacteriaceae</taxon>
        <taxon>Mycobacterium</taxon>
    </lineage>
</organism>
<dbReference type="AlphaFoldDB" id="A0A2U3NTE4"/>
<protein>
    <recommendedName>
        <fullName evidence="4">DUF5666 domain-containing protein</fullName>
    </recommendedName>
</protein>
<feature type="chain" id="PRO_5039234483" description="DUF5666 domain-containing protein" evidence="1">
    <location>
        <begin position="20"/>
        <end position="138"/>
    </location>
</feature>
<proteinExistence type="predicted"/>
<dbReference type="Proteomes" id="UP000240988">
    <property type="component" value="Unassembled WGS sequence"/>
</dbReference>
<evidence type="ECO:0008006" key="4">
    <source>
        <dbReference type="Google" id="ProtNLM"/>
    </source>
</evidence>
<dbReference type="STRING" id="1841860.GCA_900157375_02591"/>
<accession>A0A2U3NTE4</accession>
<reference evidence="2 3" key="1">
    <citation type="submission" date="2017-01" db="EMBL/GenBank/DDBJ databases">
        <authorList>
            <consortium name="Urmite Genomes"/>
        </authorList>
    </citation>
    <scope>NUCLEOTIDE SEQUENCE [LARGE SCALE GENOMIC DNA]</scope>
    <source>
        <strain evidence="2 3">AB57</strain>
    </source>
</reference>